<dbReference type="PROSITE" id="PS50995">
    <property type="entry name" value="HTH_MARR_2"/>
    <property type="match status" value="1"/>
</dbReference>
<organism evidence="2 3">
    <name type="scientific">Nocardioides hankookensis</name>
    <dbReference type="NCBI Taxonomy" id="443157"/>
    <lineage>
        <taxon>Bacteria</taxon>
        <taxon>Bacillati</taxon>
        <taxon>Actinomycetota</taxon>
        <taxon>Actinomycetes</taxon>
        <taxon>Propionibacteriales</taxon>
        <taxon>Nocardioidaceae</taxon>
        <taxon>Nocardioides</taxon>
    </lineage>
</organism>
<dbReference type="Gene3D" id="1.10.287.100">
    <property type="match status" value="1"/>
</dbReference>
<dbReference type="InterPro" id="IPR000835">
    <property type="entry name" value="HTH_MarR-typ"/>
</dbReference>
<protein>
    <submittedName>
        <fullName evidence="2">MarR family winged helix-turn-helix transcriptional regulator</fullName>
    </submittedName>
</protein>
<dbReference type="RefSeq" id="WP_379158495.1">
    <property type="nucleotide sequence ID" value="NZ_JBHSRJ010000009.1"/>
</dbReference>
<evidence type="ECO:0000259" key="1">
    <source>
        <dbReference type="PROSITE" id="PS50995"/>
    </source>
</evidence>
<sequence>MPSPDRVARELQASLGLLIRRLRQVRVVDDLSQPESTALASLVRTAPATSADLARIEDITAQSMHATITTLERRGFVRRTTDPADGRRMLVDLTDAGRAMAGRKRDARAEQLAAALTEHFTAEERAALLAASPLLERLAKLL</sequence>
<keyword evidence="3" id="KW-1185">Reference proteome</keyword>
<gene>
    <name evidence="2" type="ORF">ACFPYL_20020</name>
</gene>
<dbReference type="InterPro" id="IPR052526">
    <property type="entry name" value="HTH-type_Bedaq_tolerance"/>
</dbReference>
<dbReference type="Pfam" id="PF12802">
    <property type="entry name" value="MarR_2"/>
    <property type="match status" value="1"/>
</dbReference>
<name>A0ABW1LPE5_9ACTN</name>
<dbReference type="Gene3D" id="1.10.10.10">
    <property type="entry name" value="Winged helix-like DNA-binding domain superfamily/Winged helix DNA-binding domain"/>
    <property type="match status" value="1"/>
</dbReference>
<dbReference type="PANTHER" id="PTHR39515">
    <property type="entry name" value="CONSERVED PROTEIN"/>
    <property type="match status" value="1"/>
</dbReference>
<comment type="caution">
    <text evidence="2">The sequence shown here is derived from an EMBL/GenBank/DDBJ whole genome shotgun (WGS) entry which is preliminary data.</text>
</comment>
<dbReference type="Proteomes" id="UP001596135">
    <property type="component" value="Unassembled WGS sequence"/>
</dbReference>
<feature type="domain" description="HTH marR-type" evidence="1">
    <location>
        <begin position="1"/>
        <end position="142"/>
    </location>
</feature>
<dbReference type="SUPFAM" id="SSF46785">
    <property type="entry name" value="Winged helix' DNA-binding domain"/>
    <property type="match status" value="1"/>
</dbReference>
<reference evidence="3" key="1">
    <citation type="journal article" date="2019" name="Int. J. Syst. Evol. Microbiol.">
        <title>The Global Catalogue of Microorganisms (GCM) 10K type strain sequencing project: providing services to taxonomists for standard genome sequencing and annotation.</title>
        <authorList>
            <consortium name="The Broad Institute Genomics Platform"/>
            <consortium name="The Broad Institute Genome Sequencing Center for Infectious Disease"/>
            <person name="Wu L."/>
            <person name="Ma J."/>
        </authorList>
    </citation>
    <scope>NUCLEOTIDE SEQUENCE [LARGE SCALE GENOMIC DNA]</scope>
    <source>
        <strain evidence="3">CCUG 54522</strain>
    </source>
</reference>
<dbReference type="EMBL" id="JBHSRJ010000009">
    <property type="protein sequence ID" value="MFC6045383.1"/>
    <property type="molecule type" value="Genomic_DNA"/>
</dbReference>
<dbReference type="SMART" id="SM00347">
    <property type="entry name" value="HTH_MARR"/>
    <property type="match status" value="1"/>
</dbReference>
<dbReference type="InterPro" id="IPR036388">
    <property type="entry name" value="WH-like_DNA-bd_sf"/>
</dbReference>
<dbReference type="InterPro" id="IPR036390">
    <property type="entry name" value="WH_DNA-bd_sf"/>
</dbReference>
<dbReference type="PANTHER" id="PTHR39515:SF2">
    <property type="entry name" value="HTH-TYPE TRANSCRIPTIONAL REGULATOR RV0880"/>
    <property type="match status" value="1"/>
</dbReference>
<evidence type="ECO:0000313" key="2">
    <source>
        <dbReference type="EMBL" id="MFC6045383.1"/>
    </source>
</evidence>
<accession>A0ABW1LPE5</accession>
<evidence type="ECO:0000313" key="3">
    <source>
        <dbReference type="Proteomes" id="UP001596135"/>
    </source>
</evidence>
<proteinExistence type="predicted"/>